<evidence type="ECO:0000256" key="2">
    <source>
        <dbReference type="ARBA" id="ARBA00022475"/>
    </source>
</evidence>
<feature type="transmembrane region" description="Helical" evidence="6">
    <location>
        <begin position="392"/>
        <end position="411"/>
    </location>
</feature>
<feature type="transmembrane region" description="Helical" evidence="6">
    <location>
        <begin position="76"/>
        <end position="97"/>
    </location>
</feature>
<dbReference type="Pfam" id="PF07690">
    <property type="entry name" value="MFS_1"/>
    <property type="match status" value="2"/>
</dbReference>
<proteinExistence type="predicted"/>
<evidence type="ECO:0000256" key="1">
    <source>
        <dbReference type="ARBA" id="ARBA00004651"/>
    </source>
</evidence>
<feature type="transmembrane region" description="Helical" evidence="6">
    <location>
        <begin position="323"/>
        <end position="343"/>
    </location>
</feature>
<feature type="transmembrane region" description="Helical" evidence="6">
    <location>
        <begin position="129"/>
        <end position="151"/>
    </location>
</feature>
<feature type="domain" description="Major facilitator superfamily (MFS) profile" evidence="7">
    <location>
        <begin position="30"/>
        <end position="416"/>
    </location>
</feature>
<dbReference type="PANTHER" id="PTHR43124">
    <property type="entry name" value="PURINE EFFLUX PUMP PBUE"/>
    <property type="match status" value="1"/>
</dbReference>
<keyword evidence="5 6" id="KW-0472">Membrane</keyword>
<reference evidence="8 9" key="1">
    <citation type="submission" date="2018-07" db="EMBL/GenBank/DDBJ databases">
        <title>Arthrobacter sp. nov., isolated from raw cow's milk with high bacterial count.</title>
        <authorList>
            <person name="Hahne J."/>
            <person name="Isele D."/>
            <person name="Lipski A."/>
        </authorList>
    </citation>
    <scope>NUCLEOTIDE SEQUENCE [LARGE SCALE GENOMIC DNA]</scope>
    <source>
        <strain evidence="8 9">JZ R-183</strain>
    </source>
</reference>
<keyword evidence="2" id="KW-1003">Cell membrane</keyword>
<dbReference type="EMBL" id="QQXL01000002">
    <property type="protein sequence ID" value="RKW70980.1"/>
    <property type="molecule type" value="Genomic_DNA"/>
</dbReference>
<organism evidence="8 9">
    <name type="scientific">Galactobacter caseinivorans</name>
    <dbReference type="NCBI Taxonomy" id="2676123"/>
    <lineage>
        <taxon>Bacteria</taxon>
        <taxon>Bacillati</taxon>
        <taxon>Actinomycetota</taxon>
        <taxon>Actinomycetes</taxon>
        <taxon>Micrococcales</taxon>
        <taxon>Micrococcaceae</taxon>
        <taxon>Galactobacter</taxon>
    </lineage>
</organism>
<keyword evidence="4 6" id="KW-1133">Transmembrane helix</keyword>
<dbReference type="GO" id="GO:0022857">
    <property type="term" value="F:transmembrane transporter activity"/>
    <property type="evidence" value="ECO:0007669"/>
    <property type="project" value="InterPro"/>
</dbReference>
<evidence type="ECO:0000313" key="9">
    <source>
        <dbReference type="Proteomes" id="UP000273119"/>
    </source>
</evidence>
<feature type="transmembrane region" description="Helical" evidence="6">
    <location>
        <begin position="233"/>
        <end position="253"/>
    </location>
</feature>
<evidence type="ECO:0000256" key="3">
    <source>
        <dbReference type="ARBA" id="ARBA00022692"/>
    </source>
</evidence>
<keyword evidence="9" id="KW-1185">Reference proteome</keyword>
<dbReference type="Gene3D" id="1.20.1250.20">
    <property type="entry name" value="MFS general substrate transporter like domains"/>
    <property type="match status" value="2"/>
</dbReference>
<dbReference type="PANTHER" id="PTHR43124:SF3">
    <property type="entry name" value="CHLORAMPHENICOL EFFLUX PUMP RV0191"/>
    <property type="match status" value="1"/>
</dbReference>
<dbReference type="PROSITE" id="PS50850">
    <property type="entry name" value="MFS"/>
    <property type="match status" value="1"/>
</dbReference>
<evidence type="ECO:0000259" key="7">
    <source>
        <dbReference type="PROSITE" id="PS50850"/>
    </source>
</evidence>
<dbReference type="InterPro" id="IPR036259">
    <property type="entry name" value="MFS_trans_sf"/>
</dbReference>
<dbReference type="GO" id="GO:0005886">
    <property type="term" value="C:plasma membrane"/>
    <property type="evidence" value="ECO:0007669"/>
    <property type="project" value="UniProtKB-SubCell"/>
</dbReference>
<name>A0A496PKL9_9MICC</name>
<feature type="transmembrane region" description="Helical" evidence="6">
    <location>
        <begin position="299"/>
        <end position="317"/>
    </location>
</feature>
<dbReference type="SUPFAM" id="SSF103473">
    <property type="entry name" value="MFS general substrate transporter"/>
    <property type="match status" value="1"/>
</dbReference>
<dbReference type="Proteomes" id="UP000273119">
    <property type="component" value="Unassembled WGS sequence"/>
</dbReference>
<dbReference type="CDD" id="cd17324">
    <property type="entry name" value="MFS_NepI_like"/>
    <property type="match status" value="1"/>
</dbReference>
<evidence type="ECO:0000256" key="4">
    <source>
        <dbReference type="ARBA" id="ARBA00022989"/>
    </source>
</evidence>
<dbReference type="InterPro" id="IPR050189">
    <property type="entry name" value="MFS_Efflux_Transporters"/>
</dbReference>
<feature type="transmembrane region" description="Helical" evidence="6">
    <location>
        <begin position="104"/>
        <end position="123"/>
    </location>
</feature>
<dbReference type="InterPro" id="IPR011701">
    <property type="entry name" value="MFS"/>
</dbReference>
<feature type="transmembrane region" description="Helical" evidence="6">
    <location>
        <begin position="364"/>
        <end position="386"/>
    </location>
</feature>
<dbReference type="AlphaFoldDB" id="A0A496PKL9"/>
<feature type="transmembrane region" description="Helical" evidence="6">
    <location>
        <begin position="273"/>
        <end position="292"/>
    </location>
</feature>
<protein>
    <submittedName>
        <fullName evidence="8">MFS transporter</fullName>
    </submittedName>
</protein>
<evidence type="ECO:0000313" key="8">
    <source>
        <dbReference type="EMBL" id="RKW70980.1"/>
    </source>
</evidence>
<accession>A0A496PKL9</accession>
<sequence>MNPYPKSPCIPGAFDIAVTTQLSPRRTFIALFVLALGGFGIGCTEFASMGLLPQIAQELVPGFAQHPETSIAEAGHLISAYALGVVVGAPTLAALTARASHTKLTIWLLVFFVLGTVASAATPDFGSTLVARFVAGLPHGAYFGVASLMAARIMGPGKQGQGIALALSGLTVANIIGVPAVTFIGHALGWRAAYLVVAGIFLLTLIGAILFLPRYPGDPSRHPAKELRAFRSGQLWLMIAVACIGFGGFFAMYSYLSEMATRLTGLGAAQVPWLLAVVGVGMTIGNVVGGRLSDRAPRAAMVVGFASFMVSLALFALTASHPVGLFAAAGLVGATSSILTPAIQSRLIAASGEAALIGAATNHAAFNVGNAIGAALGGTVIAAGYGYLAPSWVGLVLAAGGLILLLISLGWERRTGTLVPRPAAA</sequence>
<feature type="transmembrane region" description="Helical" evidence="6">
    <location>
        <begin position="28"/>
        <end position="56"/>
    </location>
</feature>
<feature type="transmembrane region" description="Helical" evidence="6">
    <location>
        <begin position="192"/>
        <end position="212"/>
    </location>
</feature>
<feature type="transmembrane region" description="Helical" evidence="6">
    <location>
        <begin position="163"/>
        <end position="186"/>
    </location>
</feature>
<gene>
    <name evidence="8" type="ORF">DWQ67_04010</name>
</gene>
<keyword evidence="3 6" id="KW-0812">Transmembrane</keyword>
<evidence type="ECO:0000256" key="6">
    <source>
        <dbReference type="SAM" id="Phobius"/>
    </source>
</evidence>
<evidence type="ECO:0000256" key="5">
    <source>
        <dbReference type="ARBA" id="ARBA00023136"/>
    </source>
</evidence>
<comment type="caution">
    <text evidence="8">The sequence shown here is derived from an EMBL/GenBank/DDBJ whole genome shotgun (WGS) entry which is preliminary data.</text>
</comment>
<comment type="subcellular location">
    <subcellularLocation>
        <location evidence="1">Cell membrane</location>
        <topology evidence="1">Multi-pass membrane protein</topology>
    </subcellularLocation>
</comment>
<dbReference type="InterPro" id="IPR020846">
    <property type="entry name" value="MFS_dom"/>
</dbReference>